<organism evidence="2 3">
    <name type="scientific">Micromonospora marina</name>
    <dbReference type="NCBI Taxonomy" id="307120"/>
    <lineage>
        <taxon>Bacteria</taxon>
        <taxon>Bacillati</taxon>
        <taxon>Actinomycetota</taxon>
        <taxon>Actinomycetes</taxon>
        <taxon>Micromonosporales</taxon>
        <taxon>Micromonosporaceae</taxon>
        <taxon>Micromonospora</taxon>
    </lineage>
</organism>
<keyword evidence="3" id="KW-1185">Reference proteome</keyword>
<dbReference type="Proteomes" id="UP000198551">
    <property type="component" value="Unassembled WGS sequence"/>
</dbReference>
<gene>
    <name evidence="2" type="ORF">GA0070215_12933</name>
</gene>
<dbReference type="RefSeq" id="WP_091050753.1">
    <property type="nucleotide sequence ID" value="NZ_FMCV01000029.1"/>
</dbReference>
<evidence type="ECO:0000313" key="3">
    <source>
        <dbReference type="Proteomes" id="UP000198551"/>
    </source>
</evidence>
<feature type="region of interest" description="Disordered" evidence="1">
    <location>
        <begin position="486"/>
        <end position="506"/>
    </location>
</feature>
<dbReference type="Gene3D" id="3.90.176.10">
    <property type="entry name" value="Toxin ADP-ribosyltransferase, Chain A, domain 1"/>
    <property type="match status" value="1"/>
</dbReference>
<evidence type="ECO:0000313" key="2">
    <source>
        <dbReference type="EMBL" id="SCF44051.1"/>
    </source>
</evidence>
<accession>A0A1C5AG73</accession>
<dbReference type="AlphaFoldDB" id="A0A1C5AG73"/>
<sequence length="736" mass="78369">MVRSGPAVGRHVVGSALVLHARDRISAEARSLALGMAGDADHDIVLLDLHDALPVGIWETVARELPRRRRGIRLVVCGAAPDVTALAGQWLADRLRRPVVAPHGHLVAGAAGVLFVHAGRDSGWVRHRPGRNPVWTGKRHPRPEWDGAASAYLSTSAYRVVEPLPGGVWLRDTRDAPGVTRHWRRLALSVPCQPQVLTVVLGCPETAPLPLDDVARFWRRLPAAARRQTRFVAYGPVRLPAGAPLGQALADTLDTPVVCYSGLPVGDPEHPRIHTVPVDGGPGWQVHARELGYRPRPWPWPGTAACLPHIVSHRTPEALGEVVAPRVHRYTDDAVVEILQSGLWVRPPEAPRHGARVRARLADPDVHTVVVDDADPALVPRLRELADDLVARLDAATRARSVLHLASGITATAGPASESADRPATGNVTYRFTAFDLGLDVPLRPPTEAPPTALRPAGPVPVGTGPVAFPPVSAVPATSVPVCGPAAEPLSIQSPPDPEARATPGPDLQEADRAWLRRVPTDQAAAAAEEVPGTLGEEPHAAAGTAAVRLYLSPAGAGLDAALRSGRPGRRISFARCVAAGLDRLPVHRGPALLRADLTVDRLRAVAAHRTLTDRGFTNAVVEAVALPGTVDVLIWSVGGRLTRMLEPANGVPVRVLFRPGTTFKVLAAVDPAPDRPGRLFLRELVADEPDRDHVPFDSLALTSLRQSIPQLTATRHDATLDAADLGRFGAIPGVR</sequence>
<name>A0A1C5AG73_9ACTN</name>
<dbReference type="EMBL" id="FMCV01000029">
    <property type="protein sequence ID" value="SCF44051.1"/>
    <property type="molecule type" value="Genomic_DNA"/>
</dbReference>
<proteinExistence type="predicted"/>
<reference evidence="3" key="1">
    <citation type="submission" date="2016-06" db="EMBL/GenBank/DDBJ databases">
        <authorList>
            <person name="Varghese N."/>
        </authorList>
    </citation>
    <scope>NUCLEOTIDE SEQUENCE [LARGE SCALE GENOMIC DNA]</scope>
    <source>
        <strain evidence="3">DSM 45555</strain>
    </source>
</reference>
<evidence type="ECO:0000256" key="1">
    <source>
        <dbReference type="SAM" id="MobiDB-lite"/>
    </source>
</evidence>
<protein>
    <submittedName>
        <fullName evidence="2">Uncharacterized protein</fullName>
    </submittedName>
</protein>